<reference evidence="3 4" key="1">
    <citation type="submission" date="2015-09" db="EMBL/GenBank/DDBJ databases">
        <title>Draft genome of the parasitic nematode Teladorsagia circumcincta isolate WARC Sus (inbred).</title>
        <authorList>
            <person name="Mitreva M."/>
        </authorList>
    </citation>
    <scope>NUCLEOTIDE SEQUENCE [LARGE SCALE GENOMIC DNA]</scope>
    <source>
        <strain evidence="3 4">S</strain>
    </source>
</reference>
<dbReference type="GO" id="GO:0003964">
    <property type="term" value="F:RNA-directed DNA polymerase activity"/>
    <property type="evidence" value="ECO:0007669"/>
    <property type="project" value="UniProtKB-EC"/>
</dbReference>
<dbReference type="PANTHER" id="PTHR37984">
    <property type="entry name" value="PROTEIN CBG26694"/>
    <property type="match status" value="1"/>
</dbReference>
<dbReference type="PANTHER" id="PTHR37984:SF5">
    <property type="entry name" value="PROTEIN NYNRIN-LIKE"/>
    <property type="match status" value="1"/>
</dbReference>
<dbReference type="InterPro" id="IPR041588">
    <property type="entry name" value="Integrase_H2C2"/>
</dbReference>
<dbReference type="Gene3D" id="3.30.420.10">
    <property type="entry name" value="Ribonuclease H-like superfamily/Ribonuclease H"/>
    <property type="match status" value="1"/>
</dbReference>
<organism evidence="3 4">
    <name type="scientific">Teladorsagia circumcincta</name>
    <name type="common">Brown stomach worm</name>
    <name type="synonym">Ostertagia circumcincta</name>
    <dbReference type="NCBI Taxonomy" id="45464"/>
    <lineage>
        <taxon>Eukaryota</taxon>
        <taxon>Metazoa</taxon>
        <taxon>Ecdysozoa</taxon>
        <taxon>Nematoda</taxon>
        <taxon>Chromadorea</taxon>
        <taxon>Rhabditida</taxon>
        <taxon>Rhabditina</taxon>
        <taxon>Rhabditomorpha</taxon>
        <taxon>Strongyloidea</taxon>
        <taxon>Trichostrongylidae</taxon>
        <taxon>Teladorsagia</taxon>
    </lineage>
</organism>
<evidence type="ECO:0000256" key="1">
    <source>
        <dbReference type="ARBA" id="ARBA00012493"/>
    </source>
</evidence>
<accession>A0A2G9UNT8</accession>
<dbReference type="OrthoDB" id="10058156at2759"/>
<dbReference type="InterPro" id="IPR050951">
    <property type="entry name" value="Retrovirus_Pol_polyprotein"/>
</dbReference>
<gene>
    <name evidence="3" type="ORF">TELCIR_06263</name>
</gene>
<dbReference type="GO" id="GO:0003676">
    <property type="term" value="F:nucleic acid binding"/>
    <property type="evidence" value="ECO:0007669"/>
    <property type="project" value="InterPro"/>
</dbReference>
<dbReference type="EMBL" id="KZ345835">
    <property type="protein sequence ID" value="PIO71823.1"/>
    <property type="molecule type" value="Genomic_DNA"/>
</dbReference>
<dbReference type="Proteomes" id="UP000230423">
    <property type="component" value="Unassembled WGS sequence"/>
</dbReference>
<dbReference type="EC" id="2.7.7.49" evidence="1"/>
<evidence type="ECO:0000259" key="2">
    <source>
        <dbReference type="Pfam" id="PF17921"/>
    </source>
</evidence>
<evidence type="ECO:0000313" key="3">
    <source>
        <dbReference type="EMBL" id="PIO71823.1"/>
    </source>
</evidence>
<dbReference type="Pfam" id="PF17921">
    <property type="entry name" value="Integrase_H2C2"/>
    <property type="match status" value="1"/>
</dbReference>
<dbReference type="InterPro" id="IPR036397">
    <property type="entry name" value="RNaseH_sf"/>
</dbReference>
<feature type="domain" description="Integrase zinc-binding" evidence="2">
    <location>
        <begin position="2"/>
        <end position="33"/>
    </location>
</feature>
<sequence length="109" mass="12277">MKMLARDYCYWPHNDKDIEDKAKSCNHCQENAKNPTKTSLCSRPDEGGPWIRIHADFAGPIEGRMFLVIVDAHSKWPNMEMSTTTSAATITAFQSHLLSVWLPADARNG</sequence>
<dbReference type="AlphaFoldDB" id="A0A2G9UNT8"/>
<keyword evidence="4" id="KW-1185">Reference proteome</keyword>
<proteinExistence type="predicted"/>
<protein>
    <recommendedName>
        <fullName evidence="1">RNA-directed DNA polymerase</fullName>
        <ecNumber evidence="1">2.7.7.49</ecNumber>
    </recommendedName>
</protein>
<name>A0A2G9UNT8_TELCI</name>
<evidence type="ECO:0000313" key="4">
    <source>
        <dbReference type="Proteomes" id="UP000230423"/>
    </source>
</evidence>